<dbReference type="AlphaFoldDB" id="A0A0F9UNM6"/>
<organism evidence="1">
    <name type="scientific">marine sediment metagenome</name>
    <dbReference type="NCBI Taxonomy" id="412755"/>
    <lineage>
        <taxon>unclassified sequences</taxon>
        <taxon>metagenomes</taxon>
        <taxon>ecological metagenomes</taxon>
    </lineage>
</organism>
<reference evidence="1" key="1">
    <citation type="journal article" date="2015" name="Nature">
        <title>Complex archaea that bridge the gap between prokaryotes and eukaryotes.</title>
        <authorList>
            <person name="Spang A."/>
            <person name="Saw J.H."/>
            <person name="Jorgensen S.L."/>
            <person name="Zaremba-Niedzwiedzka K."/>
            <person name="Martijn J."/>
            <person name="Lind A.E."/>
            <person name="van Eijk R."/>
            <person name="Schleper C."/>
            <person name="Guy L."/>
            <person name="Ettema T.J."/>
        </authorList>
    </citation>
    <scope>NUCLEOTIDE SEQUENCE</scope>
</reference>
<evidence type="ECO:0000313" key="1">
    <source>
        <dbReference type="EMBL" id="KKN94700.1"/>
    </source>
</evidence>
<gene>
    <name evidence="1" type="ORF">LCGC14_0185160</name>
</gene>
<accession>A0A0F9UNM6</accession>
<sequence length="81" mass="8696">MDIESLPFSALELAEASAAHSAPRSFQYRLGLAARIDERVSQCQCKAAPCDPGTAEHDAYQAGREHGNRVIELLDSLQPGG</sequence>
<comment type="caution">
    <text evidence="1">The sequence shown here is derived from an EMBL/GenBank/DDBJ whole genome shotgun (WGS) entry which is preliminary data.</text>
</comment>
<protein>
    <submittedName>
        <fullName evidence="1">Uncharacterized protein</fullName>
    </submittedName>
</protein>
<proteinExistence type="predicted"/>
<dbReference type="EMBL" id="LAZR01000076">
    <property type="protein sequence ID" value="KKN94700.1"/>
    <property type="molecule type" value="Genomic_DNA"/>
</dbReference>
<name>A0A0F9UNM6_9ZZZZ</name>